<protein>
    <submittedName>
        <fullName evidence="6">MBL fold metallo-hydrolase</fullName>
    </submittedName>
</protein>
<sequence length="206" mass="22648">MKIERTVVGVYAANCYIVYSEDTNEGIVIDPGAEGDIIIDKIKKLGLNIKYIIITHGHGDHIGALSEVKQFTNAPVLIHGLDKDMLKDGDKSLSNVINKKNVNLEADMLLKGGEEIKVGNLKFEIIHTPGHTPGGISVKCGNSLFTGDTLFYHSVGRTDFPGGSFEDIVNSVKEKLIIYPDETVVYPGHDRYSTIGEEKKYNPFIN</sequence>
<proteinExistence type="predicted"/>
<reference evidence="7" key="1">
    <citation type="submission" date="2019-01" db="EMBL/GenBank/DDBJ databases">
        <title>Draft genomes of a novel of Sporanaerobacter strains.</title>
        <authorList>
            <person name="Ma S."/>
        </authorList>
    </citation>
    <scope>NUCLEOTIDE SEQUENCE [LARGE SCALE GENOMIC DNA]</scope>
    <source>
        <strain evidence="7">NJN-17</strain>
    </source>
</reference>
<dbReference type="InterPro" id="IPR001279">
    <property type="entry name" value="Metallo-B-lactamas"/>
</dbReference>
<keyword evidence="4" id="KW-0862">Zinc</keyword>
<name>A0A410QBN2_9FIRM</name>
<dbReference type="InterPro" id="IPR036866">
    <property type="entry name" value="RibonucZ/Hydroxyglut_hydro"/>
</dbReference>
<dbReference type="OrthoDB" id="9802248at2"/>
<evidence type="ECO:0000313" key="6">
    <source>
        <dbReference type="EMBL" id="QAT61413.1"/>
    </source>
</evidence>
<dbReference type="SUPFAM" id="SSF56281">
    <property type="entry name" value="Metallo-hydrolase/oxidoreductase"/>
    <property type="match status" value="1"/>
</dbReference>
<evidence type="ECO:0000256" key="4">
    <source>
        <dbReference type="ARBA" id="ARBA00022833"/>
    </source>
</evidence>
<organism evidence="6 7">
    <name type="scientific">Acidilutibacter cellobiosedens</name>
    <dbReference type="NCBI Taxonomy" id="2507161"/>
    <lineage>
        <taxon>Bacteria</taxon>
        <taxon>Bacillati</taxon>
        <taxon>Bacillota</taxon>
        <taxon>Tissierellia</taxon>
        <taxon>Tissierellales</taxon>
        <taxon>Acidilutibacteraceae</taxon>
        <taxon>Acidilutibacter</taxon>
    </lineage>
</organism>
<dbReference type="GO" id="GO:0016787">
    <property type="term" value="F:hydrolase activity"/>
    <property type="evidence" value="ECO:0007669"/>
    <property type="project" value="UniProtKB-KW"/>
</dbReference>
<dbReference type="Pfam" id="PF00753">
    <property type="entry name" value="Lactamase_B"/>
    <property type="match status" value="1"/>
</dbReference>
<evidence type="ECO:0000259" key="5">
    <source>
        <dbReference type="SMART" id="SM00849"/>
    </source>
</evidence>
<evidence type="ECO:0000256" key="2">
    <source>
        <dbReference type="ARBA" id="ARBA00022723"/>
    </source>
</evidence>
<keyword evidence="3 6" id="KW-0378">Hydrolase</keyword>
<dbReference type="CDD" id="cd06262">
    <property type="entry name" value="metallo-hydrolase-like_MBL-fold"/>
    <property type="match status" value="1"/>
</dbReference>
<dbReference type="Proteomes" id="UP000287969">
    <property type="component" value="Chromosome"/>
</dbReference>
<keyword evidence="2" id="KW-0479">Metal-binding</keyword>
<evidence type="ECO:0000256" key="1">
    <source>
        <dbReference type="ARBA" id="ARBA00001947"/>
    </source>
</evidence>
<dbReference type="GO" id="GO:0046872">
    <property type="term" value="F:metal ion binding"/>
    <property type="evidence" value="ECO:0007669"/>
    <property type="project" value="UniProtKB-KW"/>
</dbReference>
<evidence type="ECO:0000313" key="7">
    <source>
        <dbReference type="Proteomes" id="UP000287969"/>
    </source>
</evidence>
<keyword evidence="7" id="KW-1185">Reference proteome</keyword>
<dbReference type="AlphaFoldDB" id="A0A410QBN2"/>
<dbReference type="PANTHER" id="PTHR46233:SF3">
    <property type="entry name" value="HYDROXYACYLGLUTATHIONE HYDROLASE GLOC"/>
    <property type="match status" value="1"/>
</dbReference>
<gene>
    <name evidence="6" type="ORF">EQM13_07390</name>
</gene>
<feature type="domain" description="Metallo-beta-lactamase" evidence="5">
    <location>
        <begin position="12"/>
        <end position="189"/>
    </location>
</feature>
<dbReference type="PANTHER" id="PTHR46233">
    <property type="entry name" value="HYDROXYACYLGLUTATHIONE HYDROLASE GLOC"/>
    <property type="match status" value="1"/>
</dbReference>
<evidence type="ECO:0000256" key="3">
    <source>
        <dbReference type="ARBA" id="ARBA00022801"/>
    </source>
</evidence>
<dbReference type="EMBL" id="CP035282">
    <property type="protein sequence ID" value="QAT61413.1"/>
    <property type="molecule type" value="Genomic_DNA"/>
</dbReference>
<dbReference type="KEGG" id="spoa:EQM13_07390"/>
<dbReference type="InterPro" id="IPR051453">
    <property type="entry name" value="MBL_Glyoxalase_II"/>
</dbReference>
<dbReference type="Gene3D" id="3.60.15.10">
    <property type="entry name" value="Ribonuclease Z/Hydroxyacylglutathione hydrolase-like"/>
    <property type="match status" value="1"/>
</dbReference>
<dbReference type="RefSeq" id="WP_128752345.1">
    <property type="nucleotide sequence ID" value="NZ_CP035282.1"/>
</dbReference>
<dbReference type="SMART" id="SM00849">
    <property type="entry name" value="Lactamase_B"/>
    <property type="match status" value="1"/>
</dbReference>
<accession>A0A410QBN2</accession>
<comment type="cofactor">
    <cofactor evidence="1">
        <name>Zn(2+)</name>
        <dbReference type="ChEBI" id="CHEBI:29105"/>
    </cofactor>
</comment>